<dbReference type="SMART" id="SM00320">
    <property type="entry name" value="WD40"/>
    <property type="match status" value="4"/>
</dbReference>
<feature type="compositionally biased region" description="Basic residues" evidence="2">
    <location>
        <begin position="88"/>
        <end position="103"/>
    </location>
</feature>
<organism evidence="4">
    <name type="scientific">Rhizophora mucronata</name>
    <name type="common">Asiatic mangrove</name>
    <dbReference type="NCBI Taxonomy" id="61149"/>
    <lineage>
        <taxon>Eukaryota</taxon>
        <taxon>Viridiplantae</taxon>
        <taxon>Streptophyta</taxon>
        <taxon>Embryophyta</taxon>
        <taxon>Tracheophyta</taxon>
        <taxon>Spermatophyta</taxon>
        <taxon>Magnoliopsida</taxon>
        <taxon>eudicotyledons</taxon>
        <taxon>Gunneridae</taxon>
        <taxon>Pentapetalae</taxon>
        <taxon>rosids</taxon>
        <taxon>fabids</taxon>
        <taxon>Malpighiales</taxon>
        <taxon>Rhizophoraceae</taxon>
        <taxon>Rhizophora</taxon>
    </lineage>
</organism>
<dbReference type="Pfam" id="PF23755">
    <property type="entry name" value="Ig-like_IP5PC_F"/>
    <property type="match status" value="1"/>
</dbReference>
<dbReference type="SMART" id="SM00128">
    <property type="entry name" value="IPPc"/>
    <property type="match status" value="1"/>
</dbReference>
<accession>A0A2P2KMM3</accession>
<dbReference type="InterPro" id="IPR015943">
    <property type="entry name" value="WD40/YVTN_repeat-like_dom_sf"/>
</dbReference>
<feature type="region of interest" description="Disordered" evidence="2">
    <location>
        <begin position="72"/>
        <end position="111"/>
    </location>
</feature>
<feature type="region of interest" description="Disordered" evidence="2">
    <location>
        <begin position="1"/>
        <end position="31"/>
    </location>
</feature>
<dbReference type="InterPro" id="IPR036322">
    <property type="entry name" value="WD40_repeat_dom_sf"/>
</dbReference>
<dbReference type="InterPro" id="IPR000300">
    <property type="entry name" value="IPPc"/>
</dbReference>
<protein>
    <submittedName>
        <fullName evidence="4">Type II inositol 1 4 5-trisphosphate 5-phosphatase FRA3 isoform X1</fullName>
    </submittedName>
</protein>
<dbReference type="EMBL" id="GGEC01026489">
    <property type="protein sequence ID" value="MBX06973.1"/>
    <property type="molecule type" value="Transcribed_RNA"/>
</dbReference>
<dbReference type="SUPFAM" id="SSF50978">
    <property type="entry name" value="WD40 repeat-like"/>
    <property type="match status" value="1"/>
</dbReference>
<dbReference type="FunFam" id="2.130.10.10:FF:001216">
    <property type="entry name" value="Type II inositol polyphosphate 5-phosphatase 15"/>
    <property type="match status" value="1"/>
</dbReference>
<dbReference type="Pfam" id="PF22669">
    <property type="entry name" value="Exo_endo_phos2"/>
    <property type="match status" value="1"/>
</dbReference>
<comment type="similarity">
    <text evidence="1">Belongs to the inositol polyphosphate 5-phosphatase family.</text>
</comment>
<dbReference type="InterPro" id="IPR056454">
    <property type="entry name" value="Beta-prop_IP5PC_F"/>
</dbReference>
<dbReference type="CDD" id="cd09074">
    <property type="entry name" value="INPP5c"/>
    <property type="match status" value="1"/>
</dbReference>
<dbReference type="Pfam" id="PF23754">
    <property type="entry name" value="Beta-prop_IP5PC_F"/>
    <property type="match status" value="1"/>
</dbReference>
<reference evidence="4" key="1">
    <citation type="submission" date="2018-02" db="EMBL/GenBank/DDBJ databases">
        <title>Rhizophora mucronata_Transcriptome.</title>
        <authorList>
            <person name="Meera S.P."/>
            <person name="Sreeshan A."/>
            <person name="Augustine A."/>
        </authorList>
    </citation>
    <scope>NUCLEOTIDE SEQUENCE</scope>
    <source>
        <tissue evidence="4">Leaf</tissue>
    </source>
</reference>
<dbReference type="PANTHER" id="PTHR11200">
    <property type="entry name" value="INOSITOL 5-PHOSPHATASE"/>
    <property type="match status" value="1"/>
</dbReference>
<evidence type="ECO:0000256" key="1">
    <source>
        <dbReference type="ARBA" id="ARBA00010768"/>
    </source>
</evidence>
<sequence>MDFNKKDDGLFSYQYDDGGGEDDGNTSYSFRSPKIFDRYLPSSSSSSEDEPNSSMEATSKRLDYMIQFLDRKLSNNPSSPSPSPSVSYHHHHPTNNHDHKHNSSRSSSALPEFIGKGGGTGIFRVPVRAALHPGRPPCLEVRPHPLRESQIGCFLRTIATTHYQLWAGREDGAVQVWDFNKLYGGNRETAPYTESVAEAAGLGGSAVMCMVGDEGSKMVWTGQRDGRIRGWKMDSASLHHHFKETLSWFAHRGPILSMIFTCYGDLWSGSDGGAIKIWPWESIEKAFSFMYEARHMATSFVERSYIDLRNQVTLNGYGNHLTCDIRYLLSDFSRAKVWSAGYLSFALWDARTRELLKVFNIDGQIERMDMPPGQDSTFEDEIKIRNATGSRKEKMQSSFGFFQRSRNAIIGAADAVRRVAAKSGFGDDNRKTEAIIVATDGIIWTGCTSGLLVQWDGSGTRLQDFHYHSFAVLCFCTFGSRIWVGYASGTIQVLDLDGNLLGGWVAHSSPIIKMAVAAGYVFTLASHGGIRGWNVMSPGHFDSILHSELAGKEFLYTRIENLKILTGTWNVAEGKASCDSLTSWLGSAAGDAGIVVVGLQEVEMGAGVLAMSAAKETVGLEGSSVGQWWLDMIGRTLEEGPTFGRVGSRQLAGLLIAVWVRNNLKAQVGDVDTAAVPCGFGRAIGNKGAVGLRIRVYDRIMCFVNCHFAAHLEAVNRRNADFDHVYRTMTFGRPSSILNAAAGIVSCLFLSCSLACSMYLFWLVYRSGLPLLLSVAAGASSAVQILRATNVAGANSAEGLPELSEADMVIFLGDFNYRLDGISYDEARDFISQRSFDWLRERDQLWTEMEAGNVFQGIREAVIRFPPTYKFEKNQPGLSGYDSGEKKRIPAWCDRILYRDGRSTQASECGLDCPVVCSISEYDACMEVTDSDHKPVRCIFSVDIARVDESVRRQEFGDIVKSNDEIKCLLEELCKIPETIVSTNNIILQNQDTTILRITNKCEESNALFEIICEGQSTINDDGQALNHHSRGAFGFPRWLEVTPAAGIIKPDHTAEISVHLEDFPTMEEFVDGAPQNSWCEDTRDKEIILVVKVRGTYNTTATKDHRIRVRHCCSTQTARNDPKANLSMQGQRNLLHRSDYQQLSSSYDVFDHLRNLHSP</sequence>
<evidence type="ECO:0000313" key="4">
    <source>
        <dbReference type="EMBL" id="MBX06973.1"/>
    </source>
</evidence>
<dbReference type="Gene3D" id="2.130.10.10">
    <property type="entry name" value="YVTN repeat-like/Quinoprotein amine dehydrogenase"/>
    <property type="match status" value="2"/>
</dbReference>
<name>A0A2P2KMM3_RHIMU</name>
<evidence type="ECO:0000256" key="2">
    <source>
        <dbReference type="SAM" id="MobiDB-lite"/>
    </source>
</evidence>
<evidence type="ECO:0000259" key="3">
    <source>
        <dbReference type="SMART" id="SM00128"/>
    </source>
</evidence>
<dbReference type="InterPro" id="IPR036691">
    <property type="entry name" value="Endo/exonu/phosph_ase_sf"/>
</dbReference>
<feature type="domain" description="Inositol polyphosphate-related phosphatase" evidence="3">
    <location>
        <begin position="560"/>
        <end position="948"/>
    </location>
</feature>
<dbReference type="SUPFAM" id="SSF56219">
    <property type="entry name" value="DNase I-like"/>
    <property type="match status" value="1"/>
</dbReference>
<dbReference type="Gene3D" id="3.60.10.10">
    <property type="entry name" value="Endonuclease/exonuclease/phosphatase"/>
    <property type="match status" value="1"/>
</dbReference>
<dbReference type="InterPro" id="IPR056455">
    <property type="entry name" value="Ig-like_IP5PC_F"/>
</dbReference>
<dbReference type="GO" id="GO:0004439">
    <property type="term" value="F:phosphatidylinositol-4,5-bisphosphate 5-phosphatase activity"/>
    <property type="evidence" value="ECO:0007669"/>
    <property type="project" value="TreeGrafter"/>
</dbReference>
<dbReference type="GO" id="GO:0046856">
    <property type="term" value="P:phosphatidylinositol dephosphorylation"/>
    <property type="evidence" value="ECO:0007669"/>
    <property type="project" value="InterPro"/>
</dbReference>
<dbReference type="InterPro" id="IPR001680">
    <property type="entry name" value="WD40_rpt"/>
</dbReference>
<dbReference type="PANTHER" id="PTHR11200:SF300">
    <property type="entry name" value="TYPE II INOSITOL 1,4,5-TRISPHOSPHATE 5-PHOSPHATASE"/>
    <property type="match status" value="1"/>
</dbReference>
<dbReference type="AlphaFoldDB" id="A0A2P2KMM3"/>
<proteinExistence type="inferred from homology"/>
<dbReference type="InterPro" id="IPR046985">
    <property type="entry name" value="IP5"/>
</dbReference>